<dbReference type="InterPro" id="IPR001789">
    <property type="entry name" value="Sig_transdc_resp-reg_receiver"/>
</dbReference>
<reference evidence="5 6" key="1">
    <citation type="submission" date="2019-09" db="EMBL/GenBank/DDBJ databases">
        <title>In-depth cultivation of the pig gut microbiome towards novel bacterial diversity and tailored functional studies.</title>
        <authorList>
            <person name="Wylensek D."/>
            <person name="Hitch T.C.A."/>
            <person name="Clavel T."/>
        </authorList>
    </citation>
    <scope>NUCLEOTIDE SEQUENCE [LARGE SCALE GENOMIC DNA]</scope>
    <source>
        <strain evidence="5 6">PG-178-WT-4</strain>
    </source>
</reference>
<dbReference type="Gene3D" id="1.25.40.10">
    <property type="entry name" value="Tetratricopeptide repeat domain"/>
    <property type="match status" value="2"/>
</dbReference>
<organism evidence="5 6">
    <name type="scientific">Desulfovibrio porci</name>
    <dbReference type="NCBI Taxonomy" id="2605782"/>
    <lineage>
        <taxon>Bacteria</taxon>
        <taxon>Pseudomonadati</taxon>
        <taxon>Thermodesulfobacteriota</taxon>
        <taxon>Desulfovibrionia</taxon>
        <taxon>Desulfovibrionales</taxon>
        <taxon>Desulfovibrionaceae</taxon>
        <taxon>Desulfovibrio</taxon>
    </lineage>
</organism>
<keyword evidence="6" id="KW-1185">Reference proteome</keyword>
<keyword evidence="1" id="KW-0597">Phosphoprotein</keyword>
<feature type="compositionally biased region" description="Low complexity" evidence="3">
    <location>
        <begin position="375"/>
        <end position="392"/>
    </location>
</feature>
<name>A0A6L5XNV3_9BACT</name>
<feature type="region of interest" description="Disordered" evidence="3">
    <location>
        <begin position="363"/>
        <end position="467"/>
    </location>
</feature>
<evidence type="ECO:0000313" key="5">
    <source>
        <dbReference type="EMBL" id="MSS28974.1"/>
    </source>
</evidence>
<accession>A0A6L5XNV3</accession>
<dbReference type="PANTHER" id="PTHR44591:SF3">
    <property type="entry name" value="RESPONSE REGULATORY DOMAIN-CONTAINING PROTEIN"/>
    <property type="match status" value="1"/>
</dbReference>
<protein>
    <submittedName>
        <fullName evidence="5">Response regulator</fullName>
    </submittedName>
</protein>
<dbReference type="SUPFAM" id="SSF52172">
    <property type="entry name" value="CheY-like"/>
    <property type="match status" value="1"/>
</dbReference>
<dbReference type="GO" id="GO:0000160">
    <property type="term" value="P:phosphorelay signal transduction system"/>
    <property type="evidence" value="ECO:0007669"/>
    <property type="project" value="InterPro"/>
</dbReference>
<sequence length="512" mass="56044">MTSRSLPSVLLLSESEPLAALDRRALRDAGVARIRVLTSGIQAARILAGLASDSQGFQPDIIVCGQKLADMDGEQFCAILRLHPRLLAMPILLILPNDSEVEQLRTLGCGASALLGRPYSVTALRDQLVMLAASQPRLTQLQQAARYADTKAFDAALSTYGILLKPVRQPEDYFRVGMQCLQQNRWNNAINAFQRALRNAQIKGEAELGMAVAWKGKGDLSRFRAWLAKAAATFVRARRWHRARAAYARLLQDDPSAKSPFLSQARQLMRQGHYDEAADTLAQGFEVTPKVQVCDKIAQTCLSADEPERMLRALEASLGRAMGARGNRLSDDIRDSLDALAREQEARRRQAAAERQWKVSRLLAGQKESGEEAEAASPPENSPENAPENAAETGSQADAPEQTAAKTPAKGRPRTNQIIATSVPTPEEGAARASLDLRLDDFPEADGRDQRTDSRSDDARGAAQADQAVVLAPLTEAEATSGLFTERPRLNELLSVMKLTWKLVRRDKQAKP</sequence>
<evidence type="ECO:0000256" key="2">
    <source>
        <dbReference type="PROSITE-ProRule" id="PRU00169"/>
    </source>
</evidence>
<evidence type="ECO:0000313" key="6">
    <source>
        <dbReference type="Proteomes" id="UP000477488"/>
    </source>
</evidence>
<evidence type="ECO:0000256" key="3">
    <source>
        <dbReference type="SAM" id="MobiDB-lite"/>
    </source>
</evidence>
<dbReference type="InterPro" id="IPR050595">
    <property type="entry name" value="Bact_response_regulator"/>
</dbReference>
<dbReference type="AlphaFoldDB" id="A0A6L5XNV3"/>
<feature type="domain" description="Response regulatory" evidence="4">
    <location>
        <begin position="8"/>
        <end position="132"/>
    </location>
</feature>
<proteinExistence type="predicted"/>
<dbReference type="Proteomes" id="UP000477488">
    <property type="component" value="Unassembled WGS sequence"/>
</dbReference>
<comment type="caution">
    <text evidence="5">The sequence shown here is derived from an EMBL/GenBank/DDBJ whole genome shotgun (WGS) entry which is preliminary data.</text>
</comment>
<comment type="caution">
    <text evidence="2">Lacks conserved residue(s) required for the propagation of feature annotation.</text>
</comment>
<dbReference type="EMBL" id="VUMH01000018">
    <property type="protein sequence ID" value="MSS28974.1"/>
    <property type="molecule type" value="Genomic_DNA"/>
</dbReference>
<evidence type="ECO:0000259" key="4">
    <source>
        <dbReference type="PROSITE" id="PS50110"/>
    </source>
</evidence>
<dbReference type="PROSITE" id="PS50110">
    <property type="entry name" value="RESPONSE_REGULATORY"/>
    <property type="match status" value="1"/>
</dbReference>
<dbReference type="PANTHER" id="PTHR44591">
    <property type="entry name" value="STRESS RESPONSE REGULATOR PROTEIN 1"/>
    <property type="match status" value="1"/>
</dbReference>
<dbReference type="SUPFAM" id="SSF48452">
    <property type="entry name" value="TPR-like"/>
    <property type="match status" value="1"/>
</dbReference>
<dbReference type="InterPro" id="IPR011006">
    <property type="entry name" value="CheY-like_superfamily"/>
</dbReference>
<gene>
    <name evidence="5" type="ORF">FYJ44_13270</name>
</gene>
<feature type="compositionally biased region" description="Basic and acidic residues" evidence="3">
    <location>
        <begin position="435"/>
        <end position="460"/>
    </location>
</feature>
<dbReference type="Gene3D" id="3.40.50.2300">
    <property type="match status" value="1"/>
</dbReference>
<dbReference type="InterPro" id="IPR011990">
    <property type="entry name" value="TPR-like_helical_dom_sf"/>
</dbReference>
<evidence type="ECO:0000256" key="1">
    <source>
        <dbReference type="ARBA" id="ARBA00022553"/>
    </source>
</evidence>
<feature type="compositionally biased region" description="Polar residues" evidence="3">
    <location>
        <begin position="414"/>
        <end position="424"/>
    </location>
</feature>
<dbReference type="RefSeq" id="WP_154512969.1">
    <property type="nucleotide sequence ID" value="NZ_JAXELC010000060.1"/>
</dbReference>